<organism evidence="1 2">
    <name type="scientific">Nibrella viscosa</name>
    <dbReference type="NCBI Taxonomy" id="1084524"/>
    <lineage>
        <taxon>Bacteria</taxon>
        <taxon>Pseudomonadati</taxon>
        <taxon>Bacteroidota</taxon>
        <taxon>Cytophagia</taxon>
        <taxon>Cytophagales</taxon>
        <taxon>Spirosomataceae</taxon>
        <taxon>Nibrella</taxon>
    </lineage>
</organism>
<dbReference type="Proteomes" id="UP001500936">
    <property type="component" value="Unassembled WGS sequence"/>
</dbReference>
<reference evidence="2" key="1">
    <citation type="journal article" date="2019" name="Int. J. Syst. Evol. Microbiol.">
        <title>The Global Catalogue of Microorganisms (GCM) 10K type strain sequencing project: providing services to taxonomists for standard genome sequencing and annotation.</title>
        <authorList>
            <consortium name="The Broad Institute Genomics Platform"/>
            <consortium name="The Broad Institute Genome Sequencing Center for Infectious Disease"/>
            <person name="Wu L."/>
            <person name="Ma J."/>
        </authorList>
    </citation>
    <scope>NUCLEOTIDE SEQUENCE [LARGE SCALE GENOMIC DNA]</scope>
    <source>
        <strain evidence="2">JCM 17925</strain>
    </source>
</reference>
<protein>
    <submittedName>
        <fullName evidence="1">Uncharacterized protein</fullName>
    </submittedName>
</protein>
<dbReference type="RefSeq" id="WP_345266435.1">
    <property type="nucleotide sequence ID" value="NZ_BAABHB010000003.1"/>
</dbReference>
<name>A0ABP8KBV5_9BACT</name>
<evidence type="ECO:0000313" key="2">
    <source>
        <dbReference type="Proteomes" id="UP001500936"/>
    </source>
</evidence>
<evidence type="ECO:0000313" key="1">
    <source>
        <dbReference type="EMBL" id="GAA4403389.1"/>
    </source>
</evidence>
<accession>A0ABP8KBV5</accession>
<sequence length="224" mass="24786">MSNKAFYQALYQNDQLFRLNEAPIPVRVAPELVTLPAAEAVTAKPEPVAVPVRSTTTATVEPVAEPVKVIIPEPMDVPAGIAEKVTAPAQPVAPKAVRTVPATPSVNQKVLILVDEDLTPSDHLFLEKILKAVNLNLEGAELYNLHNSQPSEIKAMLQGKLINHFFTFGVPFSQIHLDIMMDRYHPVRFEGITFMMADSLPAIEADKDLKKRLWGALQRIFFKS</sequence>
<comment type="caution">
    <text evidence="1">The sequence shown here is derived from an EMBL/GenBank/DDBJ whole genome shotgun (WGS) entry which is preliminary data.</text>
</comment>
<keyword evidence="2" id="KW-1185">Reference proteome</keyword>
<proteinExistence type="predicted"/>
<gene>
    <name evidence="1" type="ORF">GCM10023187_19410</name>
</gene>
<dbReference type="EMBL" id="BAABHB010000003">
    <property type="protein sequence ID" value="GAA4403389.1"/>
    <property type="molecule type" value="Genomic_DNA"/>
</dbReference>